<dbReference type="InterPro" id="IPR015421">
    <property type="entry name" value="PyrdxlP-dep_Trfase_major"/>
</dbReference>
<proteinExistence type="predicted"/>
<dbReference type="PANTHER" id="PTHR43807:SF20">
    <property type="entry name" value="FI04487P"/>
    <property type="match status" value="1"/>
</dbReference>
<evidence type="ECO:0000256" key="3">
    <source>
        <dbReference type="ARBA" id="ARBA00022679"/>
    </source>
</evidence>
<dbReference type="Gene3D" id="3.90.1150.10">
    <property type="entry name" value="Aspartate Aminotransferase, domain 1"/>
    <property type="match status" value="1"/>
</dbReference>
<dbReference type="InterPro" id="IPR015422">
    <property type="entry name" value="PyrdxlP-dep_Trfase_small"/>
</dbReference>
<dbReference type="SUPFAM" id="SSF53383">
    <property type="entry name" value="PLP-dependent transferases"/>
    <property type="match status" value="1"/>
</dbReference>
<name>A0ABT9FIE7_9GAMM</name>
<evidence type="ECO:0000256" key="2">
    <source>
        <dbReference type="ARBA" id="ARBA00022576"/>
    </source>
</evidence>
<evidence type="ECO:0000313" key="6">
    <source>
        <dbReference type="EMBL" id="MDP2566554.1"/>
    </source>
</evidence>
<organism evidence="6 7">
    <name type="scientific">Pseudoalteromonas marina</name>
    <dbReference type="NCBI Taxonomy" id="267375"/>
    <lineage>
        <taxon>Bacteria</taxon>
        <taxon>Pseudomonadati</taxon>
        <taxon>Pseudomonadota</taxon>
        <taxon>Gammaproteobacteria</taxon>
        <taxon>Alteromonadales</taxon>
        <taxon>Pseudoalteromonadaceae</taxon>
        <taxon>Pseudoalteromonas</taxon>
    </lineage>
</organism>
<accession>A0ABT9FIE7</accession>
<feature type="domain" description="Aminotransferase class I/classII large" evidence="5">
    <location>
        <begin position="27"/>
        <end position="376"/>
    </location>
</feature>
<dbReference type="InterPro" id="IPR051326">
    <property type="entry name" value="Kynurenine-oxoglutarate_AT"/>
</dbReference>
<evidence type="ECO:0000313" key="7">
    <source>
        <dbReference type="Proteomes" id="UP001177212"/>
    </source>
</evidence>
<protein>
    <submittedName>
        <fullName evidence="6">Methionine aminotransferase</fullName>
    </submittedName>
</protein>
<sequence>MFNSKLPDVGVSIFSQMSELANQFSAINLSQGFPEFDTPNFLKSQITHYVQHGVNQYSPSSGVPKLQQQIASLIQKKYATELNAAKQITITSGATEALFVAIQTIVRPNDEVIVFDPAYDAYKPAIELAGGRSVHIALKAPDYTINWRTVEQKITKHTRAIVINTPHNPTAKVITQQDITELKRLVGTYKLYIVSDEVYEHITLDEQPHLSVLRDQELLAQSFVISSFGKTFHCTGWKMGYCIAPEHLASEFRKIHQYVTFSSFTPAQHALADMLEQQSEHVDSLSDFYQQKRDLLIRHLLGSRFTVLPSQGTYFLLLDYSDVSDLNDVEFCHWLVEQAGVAAIPLSVFYQTPPGDKVIRLCFAKNDETLKEAAHILCQL</sequence>
<evidence type="ECO:0000259" key="5">
    <source>
        <dbReference type="Pfam" id="PF00155"/>
    </source>
</evidence>
<dbReference type="GO" id="GO:0008483">
    <property type="term" value="F:transaminase activity"/>
    <property type="evidence" value="ECO:0007669"/>
    <property type="project" value="UniProtKB-KW"/>
</dbReference>
<comment type="cofactor">
    <cofactor evidence="1">
        <name>pyridoxal 5'-phosphate</name>
        <dbReference type="ChEBI" id="CHEBI:597326"/>
    </cofactor>
</comment>
<reference evidence="6" key="1">
    <citation type="submission" date="2023-07" db="EMBL/GenBank/DDBJ databases">
        <title>Genome content predicts the carbon catabolic preferences of heterotrophic bacteria.</title>
        <authorList>
            <person name="Gralka M."/>
        </authorList>
    </citation>
    <scope>NUCLEOTIDE SEQUENCE</scope>
    <source>
        <strain evidence="6">4G09</strain>
    </source>
</reference>
<dbReference type="InterPro" id="IPR004839">
    <property type="entry name" value="Aminotransferase_I/II_large"/>
</dbReference>
<comment type="caution">
    <text evidence="6">The sequence shown here is derived from an EMBL/GenBank/DDBJ whole genome shotgun (WGS) entry which is preliminary data.</text>
</comment>
<dbReference type="Pfam" id="PF00155">
    <property type="entry name" value="Aminotran_1_2"/>
    <property type="match status" value="1"/>
</dbReference>
<keyword evidence="2 6" id="KW-0032">Aminotransferase</keyword>
<dbReference type="NCBIfam" id="NF006569">
    <property type="entry name" value="PRK09082.1"/>
    <property type="match status" value="1"/>
</dbReference>
<dbReference type="EMBL" id="JAUYVT010000022">
    <property type="protein sequence ID" value="MDP2566554.1"/>
    <property type="molecule type" value="Genomic_DNA"/>
</dbReference>
<keyword evidence="3" id="KW-0808">Transferase</keyword>
<dbReference type="PANTHER" id="PTHR43807">
    <property type="entry name" value="FI04487P"/>
    <property type="match status" value="1"/>
</dbReference>
<evidence type="ECO:0000256" key="4">
    <source>
        <dbReference type="ARBA" id="ARBA00022898"/>
    </source>
</evidence>
<dbReference type="InterPro" id="IPR015424">
    <property type="entry name" value="PyrdxlP-dep_Trfase"/>
</dbReference>
<gene>
    <name evidence="6" type="ORF">Q8W34_18075</name>
</gene>
<dbReference type="Proteomes" id="UP001177212">
    <property type="component" value="Unassembled WGS sequence"/>
</dbReference>
<dbReference type="RefSeq" id="WP_305473159.1">
    <property type="nucleotide sequence ID" value="NZ_JAUYVT010000022.1"/>
</dbReference>
<keyword evidence="7" id="KW-1185">Reference proteome</keyword>
<keyword evidence="4" id="KW-0663">Pyridoxal phosphate</keyword>
<dbReference type="Gene3D" id="3.40.640.10">
    <property type="entry name" value="Type I PLP-dependent aspartate aminotransferase-like (Major domain)"/>
    <property type="match status" value="1"/>
</dbReference>
<dbReference type="CDD" id="cd00609">
    <property type="entry name" value="AAT_like"/>
    <property type="match status" value="1"/>
</dbReference>
<evidence type="ECO:0000256" key="1">
    <source>
        <dbReference type="ARBA" id="ARBA00001933"/>
    </source>
</evidence>